<feature type="region of interest" description="Disordered" evidence="32">
    <location>
        <begin position="448"/>
        <end position="548"/>
    </location>
</feature>
<keyword evidence="23" id="KW-0411">Iron-sulfur</keyword>
<keyword evidence="9" id="KW-1003">Cell membrane</keyword>
<comment type="similarity">
    <text evidence="6">Belongs to the dihydropyrimidine dehydrogenase family.</text>
</comment>
<dbReference type="GO" id="GO:0015574">
    <property type="term" value="F:trehalose transmembrane transporter activity"/>
    <property type="evidence" value="ECO:0007669"/>
    <property type="project" value="UniProtKB-ARBA"/>
</dbReference>
<accession>A0A2M4CYP9</accession>
<comment type="subcellular location">
    <subcellularLocation>
        <location evidence="4">Cell membrane</location>
        <topology evidence="4">Multi-pass membrane protein</topology>
    </subcellularLocation>
</comment>
<dbReference type="CDD" id="cd02940">
    <property type="entry name" value="DHPD_FMN"/>
    <property type="match status" value="1"/>
</dbReference>
<evidence type="ECO:0000256" key="20">
    <source>
        <dbReference type="ARBA" id="ARBA00022989"/>
    </source>
</evidence>
<dbReference type="InterPro" id="IPR003663">
    <property type="entry name" value="Sugar/inositol_transpt"/>
</dbReference>
<evidence type="ECO:0000256" key="24">
    <source>
        <dbReference type="ARBA" id="ARBA00023136"/>
    </source>
</evidence>
<feature type="transmembrane region" description="Helical" evidence="33">
    <location>
        <begin position="413"/>
        <end position="431"/>
    </location>
</feature>
<dbReference type="InterPro" id="IPR020846">
    <property type="entry name" value="MFS_dom"/>
</dbReference>
<sequence>MDEMDENTPLIRAASPARDSMSKFVVNNVAGESGRKLPQFIAGLAASGGALAAGTFLGWTNPTETPLTKENEYGFEVTTEAFSWIGSISNLGAALMCFPIGYMMKIIGRKWSMLAMVLPLLLGWLLIIFADNVAMLLVGRLFLGIGGGAFCVAAPTYTAEIAQPSVRGTLGTFFQLMVTVGILFVYAVGSGVDVQVLSIICGVIPLAFGAIFFFMPESPYYFVEKGRLSDASKSLKWLRGSNYDENAELEDMKQQDVKQKAEAIRMVDAFRQKATIRALIISLGLMFFQQLSGINAVIFYNSGIFKSANGGEEMSAAPIIVGGIQVVATLAASAVVDKVGRRILLMVSDFMMAVSTILLAVYFQLKQDDPSKVSDLNWLAVLAVCLFIAMFSIGYGPVPWLMVGELFANNVKAFASPIAGVFNWLLAFLVTKVFTNLTDAMGEAGIRTTKAKSPSRSTKQIKQTSQQTKGKASEESQRALTEKKLEATNSQNDKTKATKDKPDNQRMQEMKPRVKTHSNLIQTKQKKQTKKQKKRNTDRSASSCSSSCNPLTNDFSDIKHTTLGERAALREASRCLKCADAPCQKSCPTQLDIKSFITSIANRNYYGAAKAIFSDNPLGLTCGMVCPTSDLCVGGCNLAAVEEGPINIGGLQQFATDVFRRMGLRQIRPPNARPLAHPNKRIALLGGGPASLSCATFLARLGYTDITVYERNAYLGGLSSSEIPQYRLPVDVVNFEVQLVKDLGVRFELGRSLSARDLTVRGLLQDGADAVFLGIGLPEPKIDPVFRGLGIEHGFYTSKSFLPKVSSGSKACLCAATAASATLPKLSGNVIVLGAGDTAFDCATSALRCGARRVFVVFRKGNNNIRAVPEEVELAREERCEFIPFMAPKRVLRQDGEREGRIVGLELCRTEQDDDGHWIVDEEQTTRLKANYIISAFGSGLYDPDTIEALAGIKLNRYGLPKVDPQTQQTSLAGVFCGGDLAGAAETTVESVNDGKTAAWYMHCQLQGLPFDGKVELPLFYTPIDAVDLSVEVCGVRFDNPFGLASAPPTTSTAMIRRAFEQGWGFAVTKTFALDKDVVTNVSPRIVRGVTAGHSYGPQQGAFLNIELISEKCPDYWLAGIRELKRDFPTKVLIASIMCTYNEQDWTELARRAETAGADMLELNLSCPHGMGESGMGLACGQDPELVYNISVWVRRAVRIPFFVKLTPNITDIVAIAQAAQRGQADGVSAINTVQGLMSLRTDGTPWPAVGIHKRTTYGGVSGNATRPQALRAVSLIGNKLPGFPICGIGGIDSADVALQFIQCGAPILQICSSVQNQDFTVIEDYLTGLKALLYLKANPPPTTGLDGTGWDGQSPPTGKLQKGKPVVPLRDADGRTVLHFGEYKRRREAEVAKLRQQHGPLWEPCPDTVANALPDSTEKVAPRIRDVLGAALPRIGDYKRLDNTKQVVALIDDDLCINCGKCYMTCADSGYQAISFDSQTHLPHVTDDCTGCNLCLSVCPIIDCISMVPKKIPHVIKRGKLESTLTVHALGQIGQ</sequence>
<dbReference type="EC" id="1.3.1.2" evidence="7"/>
<evidence type="ECO:0000256" key="1">
    <source>
        <dbReference type="ARBA" id="ARBA00001917"/>
    </source>
</evidence>
<feature type="compositionally biased region" description="Low complexity" evidence="32">
    <location>
        <begin position="455"/>
        <end position="469"/>
    </location>
</feature>
<feature type="domain" description="4Fe-4S ferredoxin-type" evidence="35">
    <location>
        <begin position="1481"/>
        <end position="1511"/>
    </location>
</feature>
<keyword evidence="11" id="KW-0762">Sugar transport</keyword>
<dbReference type="FunFam" id="3.20.20.70:FF:000027">
    <property type="entry name" value="Dihydropyrimidine dehydrogenase [NADP(+)]"/>
    <property type="match status" value="1"/>
</dbReference>
<evidence type="ECO:0000256" key="29">
    <source>
        <dbReference type="ARBA" id="ARBA00052371"/>
    </source>
</evidence>
<dbReference type="VEuPathDB" id="VectorBase:ADAC005196"/>
<keyword evidence="20 33" id="KW-1133">Transmembrane helix</keyword>
<evidence type="ECO:0000256" key="22">
    <source>
        <dbReference type="ARBA" id="ARBA00023004"/>
    </source>
</evidence>
<keyword evidence="25" id="KW-0325">Glycoprotein</keyword>
<dbReference type="InterPro" id="IPR005828">
    <property type="entry name" value="MFS_sugar_transport-like"/>
</dbReference>
<dbReference type="GO" id="GO:0006212">
    <property type="term" value="P:uracil catabolic process"/>
    <property type="evidence" value="ECO:0007669"/>
    <property type="project" value="TreeGrafter"/>
</dbReference>
<keyword evidence="16" id="KW-0677">Repeat</keyword>
<dbReference type="PROSITE" id="PS00217">
    <property type="entry name" value="SUGAR_TRANSPORT_2"/>
    <property type="match status" value="1"/>
</dbReference>
<evidence type="ECO:0000256" key="5">
    <source>
        <dbReference type="ARBA" id="ARBA00004668"/>
    </source>
</evidence>
<dbReference type="NCBIfam" id="TIGR00879">
    <property type="entry name" value="SP"/>
    <property type="match status" value="1"/>
</dbReference>
<dbReference type="Pfam" id="PF14691">
    <property type="entry name" value="Fer4_20"/>
    <property type="match status" value="1"/>
</dbReference>
<reference evidence="36" key="1">
    <citation type="submission" date="2018-01" db="EMBL/GenBank/DDBJ databases">
        <title>An insight into the sialome of Amazonian anophelines.</title>
        <authorList>
            <person name="Ribeiro J.M."/>
            <person name="Scarpassa V."/>
            <person name="Calvo E."/>
        </authorList>
    </citation>
    <scope>NUCLEOTIDE SEQUENCE</scope>
</reference>
<dbReference type="PROSITE" id="PS51379">
    <property type="entry name" value="4FE4S_FER_2"/>
    <property type="match status" value="2"/>
</dbReference>
<evidence type="ECO:0000256" key="16">
    <source>
        <dbReference type="ARBA" id="ARBA00022737"/>
    </source>
</evidence>
<keyword evidence="22" id="KW-0408">Iron</keyword>
<keyword evidence="15" id="KW-0479">Metal-binding</keyword>
<feature type="domain" description="Major facilitator superfamily (MFS) profile" evidence="34">
    <location>
        <begin position="42"/>
        <end position="469"/>
    </location>
</feature>
<dbReference type="InterPro" id="IPR005720">
    <property type="entry name" value="Dihydroorotate_DH_cat"/>
</dbReference>
<evidence type="ECO:0000256" key="15">
    <source>
        <dbReference type="ARBA" id="ARBA00022723"/>
    </source>
</evidence>
<evidence type="ECO:0000256" key="30">
    <source>
        <dbReference type="ARBA" id="ARBA00060205"/>
    </source>
</evidence>
<name>A0A2M4CYP9_ANODA</name>
<evidence type="ECO:0000256" key="6">
    <source>
        <dbReference type="ARBA" id="ARBA00010804"/>
    </source>
</evidence>
<evidence type="ECO:0000256" key="3">
    <source>
        <dbReference type="ARBA" id="ARBA00001974"/>
    </source>
</evidence>
<keyword evidence="10" id="KW-0004">4Fe-4S</keyword>
<feature type="transmembrane region" description="Helical" evidence="33">
    <location>
        <begin position="136"/>
        <end position="157"/>
    </location>
</feature>
<evidence type="ECO:0000256" key="23">
    <source>
        <dbReference type="ARBA" id="ARBA00023014"/>
    </source>
</evidence>
<evidence type="ECO:0000256" key="32">
    <source>
        <dbReference type="SAM" id="MobiDB-lite"/>
    </source>
</evidence>
<comment type="cofactor">
    <cofactor evidence="1">
        <name>FMN</name>
        <dbReference type="ChEBI" id="CHEBI:58210"/>
    </cofactor>
</comment>
<dbReference type="GO" id="GO:0051119">
    <property type="term" value="F:sugar transmembrane transporter activity"/>
    <property type="evidence" value="ECO:0007669"/>
    <property type="project" value="InterPro"/>
</dbReference>
<keyword evidence="8" id="KW-0813">Transport</keyword>
<dbReference type="Gene3D" id="3.20.20.70">
    <property type="entry name" value="Aldolase class I"/>
    <property type="match status" value="1"/>
</dbReference>
<dbReference type="InterPro" id="IPR036188">
    <property type="entry name" value="FAD/NAD-bd_sf"/>
</dbReference>
<dbReference type="Gene3D" id="3.30.70.20">
    <property type="match status" value="1"/>
</dbReference>
<dbReference type="Gene3D" id="3.50.50.60">
    <property type="entry name" value="FAD/NAD(P)-binding domain"/>
    <property type="match status" value="2"/>
</dbReference>
<feature type="compositionally biased region" description="Basic and acidic residues" evidence="32">
    <location>
        <begin position="471"/>
        <end position="486"/>
    </location>
</feature>
<dbReference type="InterPro" id="IPR028261">
    <property type="entry name" value="DPD_II"/>
</dbReference>
<keyword evidence="24 33" id="KW-0472">Membrane</keyword>
<evidence type="ECO:0000256" key="28">
    <source>
        <dbReference type="ARBA" id="ARBA00032722"/>
    </source>
</evidence>
<comment type="similarity">
    <text evidence="26">Belongs to the major facilitator superfamily. Sugar transporter (TC 2.A.1.1) family. Trehalose transporter subfamily.</text>
</comment>
<keyword evidence="12" id="KW-0285">Flavoprotein</keyword>
<evidence type="ECO:0000256" key="18">
    <source>
        <dbReference type="ARBA" id="ARBA00022827"/>
    </source>
</evidence>
<dbReference type="InterPro" id="IPR036259">
    <property type="entry name" value="MFS_trans_sf"/>
</dbReference>
<evidence type="ECO:0000256" key="21">
    <source>
        <dbReference type="ARBA" id="ARBA00023002"/>
    </source>
</evidence>
<dbReference type="PRINTS" id="PR00171">
    <property type="entry name" value="SUGRTRNSPORT"/>
</dbReference>
<comment type="cofactor">
    <cofactor evidence="2">
        <name>[4Fe-4S] cluster</name>
        <dbReference type="ChEBI" id="CHEBI:49883"/>
    </cofactor>
</comment>
<dbReference type="Pfam" id="PF07992">
    <property type="entry name" value="Pyr_redox_2"/>
    <property type="match status" value="1"/>
</dbReference>
<dbReference type="PROSITE" id="PS00198">
    <property type="entry name" value="4FE4S_FER_1"/>
    <property type="match status" value="1"/>
</dbReference>
<dbReference type="PROSITE" id="PS50850">
    <property type="entry name" value="MFS"/>
    <property type="match status" value="1"/>
</dbReference>
<evidence type="ECO:0000313" key="36">
    <source>
        <dbReference type="EMBL" id="MBW70395.1"/>
    </source>
</evidence>
<dbReference type="UniPathway" id="UPA00131"/>
<dbReference type="SUPFAM" id="SSF103473">
    <property type="entry name" value="MFS general substrate transporter"/>
    <property type="match status" value="1"/>
</dbReference>
<evidence type="ECO:0000256" key="26">
    <source>
        <dbReference type="ARBA" id="ARBA00024348"/>
    </source>
</evidence>
<dbReference type="InterPro" id="IPR009051">
    <property type="entry name" value="Helical_ferredxn"/>
</dbReference>
<dbReference type="Pfam" id="PF00083">
    <property type="entry name" value="Sugar_tr"/>
    <property type="match status" value="1"/>
</dbReference>
<dbReference type="FunFam" id="1.20.1250.20:FF:000055">
    <property type="entry name" value="Facilitated trehalose transporter Tret1-2 homolog"/>
    <property type="match status" value="1"/>
</dbReference>
<comment type="function">
    <text evidence="30">High-capacity facilitative transporter for trehalose. Does not transport maltose, sucrose or lactose. Mediates the bidirectional transfer of trehalose. Responsible for the transport of trehalose synthesized in the fat body and the incorporation of trehalose into other tissues that require a carbon source, thereby regulating trehalose levels in the hemolymph.</text>
</comment>
<evidence type="ECO:0000259" key="34">
    <source>
        <dbReference type="PROSITE" id="PS50850"/>
    </source>
</evidence>
<dbReference type="GO" id="GO:0050661">
    <property type="term" value="F:NADP binding"/>
    <property type="evidence" value="ECO:0007669"/>
    <property type="project" value="TreeGrafter"/>
</dbReference>
<dbReference type="Pfam" id="PF01180">
    <property type="entry name" value="DHO_dh"/>
    <property type="match status" value="1"/>
</dbReference>
<feature type="region of interest" description="Disordered" evidence="32">
    <location>
        <begin position="1345"/>
        <end position="1365"/>
    </location>
</feature>
<dbReference type="CDD" id="cd17358">
    <property type="entry name" value="MFS_GLUT6_8_Class3_like"/>
    <property type="match status" value="1"/>
</dbReference>
<feature type="transmembrane region" description="Helical" evidence="33">
    <location>
        <begin position="40"/>
        <end position="61"/>
    </location>
</feature>
<evidence type="ECO:0000256" key="2">
    <source>
        <dbReference type="ARBA" id="ARBA00001966"/>
    </source>
</evidence>
<dbReference type="SUPFAM" id="SSF54862">
    <property type="entry name" value="4Fe-4S ferredoxins"/>
    <property type="match status" value="1"/>
</dbReference>
<protein>
    <recommendedName>
        <fullName evidence="31">Facilitated trehalose transporter Tret1</fullName>
        <ecNumber evidence="7">1.3.1.2</ecNumber>
    </recommendedName>
    <alternativeName>
        <fullName evidence="28">Dihydrothymine dehydrogenase</fullName>
    </alternativeName>
    <alternativeName>
        <fullName evidence="27">Dihydrouracil dehydrogenase</fullName>
    </alternativeName>
</protein>
<dbReference type="GO" id="GO:0005886">
    <property type="term" value="C:plasma membrane"/>
    <property type="evidence" value="ECO:0007669"/>
    <property type="project" value="UniProtKB-SubCell"/>
</dbReference>
<keyword evidence="14 33" id="KW-0812">Transmembrane</keyword>
<dbReference type="PANTHER" id="PTHR43073:SF2">
    <property type="entry name" value="DIHYDROPYRIMIDINE DEHYDROGENASE [NADP(+)]"/>
    <property type="match status" value="1"/>
</dbReference>
<dbReference type="FunFam" id="3.30.70.20:FF:000023">
    <property type="entry name" value="Dihydropyrimidine dehydrogenase [NADP(+)]"/>
    <property type="match status" value="1"/>
</dbReference>
<dbReference type="PANTHER" id="PTHR43073">
    <property type="entry name" value="DIHYDROPYRIMIDINE DEHYDROGENASE [NADP(+)]"/>
    <property type="match status" value="1"/>
</dbReference>
<dbReference type="VEuPathDB" id="VectorBase:ADAR2_002752"/>
<dbReference type="GO" id="GO:0005829">
    <property type="term" value="C:cytosol"/>
    <property type="evidence" value="ECO:0007669"/>
    <property type="project" value="TreeGrafter"/>
</dbReference>
<dbReference type="InterPro" id="IPR017900">
    <property type="entry name" value="4Fe4S_Fe_S_CS"/>
</dbReference>
<dbReference type="SUPFAM" id="SSF51395">
    <property type="entry name" value="FMN-linked oxidoreductases"/>
    <property type="match status" value="1"/>
</dbReference>
<proteinExistence type="inferred from homology"/>
<keyword evidence="17" id="KW-0547">Nucleotide-binding</keyword>
<dbReference type="FunFam" id="3.50.50.60:FF:000061">
    <property type="entry name" value="Dihydropyrimidine dehydrogenase [NADP(+)]"/>
    <property type="match status" value="1"/>
</dbReference>
<feature type="compositionally biased region" description="Basic residues" evidence="32">
    <location>
        <begin position="524"/>
        <end position="536"/>
    </location>
</feature>
<evidence type="ECO:0000256" key="10">
    <source>
        <dbReference type="ARBA" id="ARBA00022485"/>
    </source>
</evidence>
<organism evidence="36">
    <name type="scientific">Anopheles darlingi</name>
    <name type="common">Mosquito</name>
    <dbReference type="NCBI Taxonomy" id="43151"/>
    <lineage>
        <taxon>Eukaryota</taxon>
        <taxon>Metazoa</taxon>
        <taxon>Ecdysozoa</taxon>
        <taxon>Arthropoda</taxon>
        <taxon>Hexapoda</taxon>
        <taxon>Insecta</taxon>
        <taxon>Pterygota</taxon>
        <taxon>Neoptera</taxon>
        <taxon>Endopterygota</taxon>
        <taxon>Diptera</taxon>
        <taxon>Nematocera</taxon>
        <taxon>Culicoidea</taxon>
        <taxon>Culicidae</taxon>
        <taxon>Anophelinae</taxon>
        <taxon>Anopheles</taxon>
    </lineage>
</organism>
<dbReference type="EMBL" id="GGFL01006217">
    <property type="protein sequence ID" value="MBW70395.1"/>
    <property type="molecule type" value="Transcribed_RNA"/>
</dbReference>
<feature type="transmembrane region" description="Helical" evidence="33">
    <location>
        <begin position="377"/>
        <end position="401"/>
    </location>
</feature>
<dbReference type="GO" id="GO:0046872">
    <property type="term" value="F:metal ion binding"/>
    <property type="evidence" value="ECO:0007669"/>
    <property type="project" value="UniProtKB-KW"/>
</dbReference>
<evidence type="ECO:0000256" key="27">
    <source>
        <dbReference type="ARBA" id="ARBA00030119"/>
    </source>
</evidence>
<evidence type="ECO:0000256" key="13">
    <source>
        <dbReference type="ARBA" id="ARBA00022643"/>
    </source>
</evidence>
<evidence type="ECO:0000256" key="4">
    <source>
        <dbReference type="ARBA" id="ARBA00004651"/>
    </source>
</evidence>
<feature type="transmembrane region" description="Helical" evidence="33">
    <location>
        <begin position="111"/>
        <end position="130"/>
    </location>
</feature>
<dbReference type="GO" id="GO:0017113">
    <property type="term" value="F:dihydropyrimidine dehydrogenase (NADP+) activity"/>
    <property type="evidence" value="ECO:0007669"/>
    <property type="project" value="UniProtKB-EC"/>
</dbReference>
<evidence type="ECO:0000256" key="14">
    <source>
        <dbReference type="ARBA" id="ARBA00022692"/>
    </source>
</evidence>
<evidence type="ECO:0000256" key="9">
    <source>
        <dbReference type="ARBA" id="ARBA00022475"/>
    </source>
</evidence>
<feature type="domain" description="4Fe-4S ferredoxin-type" evidence="35">
    <location>
        <begin position="1448"/>
        <end position="1480"/>
    </location>
</feature>
<comment type="cofactor">
    <cofactor evidence="3">
        <name>FAD</name>
        <dbReference type="ChEBI" id="CHEBI:57692"/>
    </cofactor>
</comment>
<comment type="pathway">
    <text evidence="5">Amino-acid biosynthesis; beta-alanine biosynthesis.</text>
</comment>
<dbReference type="InterPro" id="IPR023753">
    <property type="entry name" value="FAD/NAD-binding_dom"/>
</dbReference>
<dbReference type="GO" id="GO:0019483">
    <property type="term" value="P:beta-alanine biosynthetic process"/>
    <property type="evidence" value="ECO:0007669"/>
    <property type="project" value="UniProtKB-UniPathway"/>
</dbReference>
<dbReference type="InterPro" id="IPR005829">
    <property type="entry name" value="Sugar_transporter_CS"/>
</dbReference>
<feature type="transmembrane region" description="Helical" evidence="33">
    <location>
        <begin position="81"/>
        <end position="104"/>
    </location>
</feature>
<keyword evidence="18" id="KW-0274">FAD</keyword>
<evidence type="ECO:0000256" key="19">
    <source>
        <dbReference type="ARBA" id="ARBA00022857"/>
    </source>
</evidence>
<keyword evidence="13" id="KW-0288">FMN</keyword>
<evidence type="ECO:0000256" key="31">
    <source>
        <dbReference type="ARBA" id="ARBA00069106"/>
    </source>
</evidence>
<evidence type="ECO:0000259" key="35">
    <source>
        <dbReference type="PROSITE" id="PS51379"/>
    </source>
</evidence>
<dbReference type="GO" id="GO:0051539">
    <property type="term" value="F:4 iron, 4 sulfur cluster binding"/>
    <property type="evidence" value="ECO:0007669"/>
    <property type="project" value="UniProtKB-KW"/>
</dbReference>
<dbReference type="GO" id="GO:0002058">
    <property type="term" value="F:uracil binding"/>
    <property type="evidence" value="ECO:0007669"/>
    <property type="project" value="TreeGrafter"/>
</dbReference>
<evidence type="ECO:0000256" key="11">
    <source>
        <dbReference type="ARBA" id="ARBA00022597"/>
    </source>
</evidence>
<evidence type="ECO:0000256" key="17">
    <source>
        <dbReference type="ARBA" id="ARBA00022741"/>
    </source>
</evidence>
<dbReference type="InterPro" id="IPR017896">
    <property type="entry name" value="4Fe4S_Fe-S-bd"/>
</dbReference>
<feature type="transmembrane region" description="Helical" evidence="33">
    <location>
        <begin position="343"/>
        <end position="365"/>
    </location>
</feature>
<dbReference type="InterPro" id="IPR013785">
    <property type="entry name" value="Aldolase_TIM"/>
</dbReference>
<dbReference type="Gene3D" id="1.20.1250.20">
    <property type="entry name" value="MFS general substrate transporter like domains"/>
    <property type="match status" value="1"/>
</dbReference>
<dbReference type="Pfam" id="PF14697">
    <property type="entry name" value="Fer4_21"/>
    <property type="match status" value="1"/>
</dbReference>
<feature type="transmembrane region" description="Helical" evidence="33">
    <location>
        <begin position="278"/>
        <end position="300"/>
    </location>
</feature>
<feature type="transmembrane region" description="Helical" evidence="33">
    <location>
        <begin position="194"/>
        <end position="215"/>
    </location>
</feature>
<dbReference type="FunFam" id="1.10.1060.10:FF:000007">
    <property type="entry name" value="Dihydropyrimidine dehydrogenase [NADP(+)]"/>
    <property type="match status" value="1"/>
</dbReference>
<evidence type="ECO:0000256" key="12">
    <source>
        <dbReference type="ARBA" id="ARBA00022630"/>
    </source>
</evidence>
<feature type="transmembrane region" description="Helical" evidence="33">
    <location>
        <begin position="315"/>
        <end position="336"/>
    </location>
</feature>
<evidence type="ECO:0000256" key="33">
    <source>
        <dbReference type="SAM" id="Phobius"/>
    </source>
</evidence>
<dbReference type="SUPFAM" id="SSF51971">
    <property type="entry name" value="Nucleotide-binding domain"/>
    <property type="match status" value="1"/>
</dbReference>
<feature type="transmembrane region" description="Helical" evidence="33">
    <location>
        <begin position="169"/>
        <end position="188"/>
    </location>
</feature>
<comment type="catalytic activity">
    <reaction evidence="29">
        <text>5,6-dihydrouracil + NADP(+) = uracil + NADPH + H(+)</text>
        <dbReference type="Rhea" id="RHEA:18093"/>
        <dbReference type="ChEBI" id="CHEBI:15378"/>
        <dbReference type="ChEBI" id="CHEBI:15901"/>
        <dbReference type="ChEBI" id="CHEBI:17568"/>
        <dbReference type="ChEBI" id="CHEBI:57783"/>
        <dbReference type="ChEBI" id="CHEBI:58349"/>
        <dbReference type="EC" id="1.3.1.2"/>
    </reaction>
</comment>
<keyword evidence="21" id="KW-0560">Oxidoreductase</keyword>
<dbReference type="Gene3D" id="1.10.1060.10">
    <property type="entry name" value="Alpha-helical ferredoxin"/>
    <property type="match status" value="1"/>
</dbReference>
<dbReference type="InterPro" id="IPR044775">
    <property type="entry name" value="MFS_ERD6/Tret1-like"/>
</dbReference>
<dbReference type="PROSITE" id="PS00216">
    <property type="entry name" value="SUGAR_TRANSPORT_1"/>
    <property type="match status" value="1"/>
</dbReference>
<dbReference type="GO" id="GO:0006210">
    <property type="term" value="P:thymine catabolic process"/>
    <property type="evidence" value="ECO:0007669"/>
    <property type="project" value="TreeGrafter"/>
</dbReference>
<feature type="compositionally biased region" description="Basic and acidic residues" evidence="32">
    <location>
        <begin position="493"/>
        <end position="512"/>
    </location>
</feature>
<evidence type="ECO:0000256" key="7">
    <source>
        <dbReference type="ARBA" id="ARBA00013004"/>
    </source>
</evidence>
<dbReference type="SUPFAM" id="SSF46548">
    <property type="entry name" value="alpha-helical ferredoxin"/>
    <property type="match status" value="1"/>
</dbReference>
<keyword evidence="19" id="KW-0521">NADP</keyword>
<dbReference type="VEuPathDB" id="VectorBase:ADAR2_008885"/>
<evidence type="ECO:0000256" key="25">
    <source>
        <dbReference type="ARBA" id="ARBA00023180"/>
    </source>
</evidence>
<evidence type="ECO:0000256" key="8">
    <source>
        <dbReference type="ARBA" id="ARBA00022448"/>
    </source>
</evidence>